<gene>
    <name evidence="1" type="ORF">PMAYCL1PPCAC_32697</name>
</gene>
<feature type="non-terminal residue" evidence="1">
    <location>
        <position position="1"/>
    </location>
</feature>
<dbReference type="AlphaFoldDB" id="A0AAN5IDN3"/>
<dbReference type="Proteomes" id="UP001328107">
    <property type="component" value="Unassembled WGS sequence"/>
</dbReference>
<feature type="non-terminal residue" evidence="1">
    <location>
        <position position="89"/>
    </location>
</feature>
<accession>A0AAN5IDN3</accession>
<reference evidence="2" key="1">
    <citation type="submission" date="2022-10" db="EMBL/GenBank/DDBJ databases">
        <title>Genome assembly of Pristionchus species.</title>
        <authorList>
            <person name="Yoshida K."/>
            <person name="Sommer R.J."/>
        </authorList>
    </citation>
    <scope>NUCLEOTIDE SEQUENCE [LARGE SCALE GENOMIC DNA]</scope>
    <source>
        <strain evidence="2">RS5460</strain>
    </source>
</reference>
<keyword evidence="2" id="KW-1185">Reference proteome</keyword>
<evidence type="ECO:0000313" key="1">
    <source>
        <dbReference type="EMBL" id="GMR62502.1"/>
    </source>
</evidence>
<name>A0AAN5IDN3_9BILA</name>
<sequence length="89" mass="10086">CGCSRWIDFAYKVGYDSPWPAGRVTKTFHARLLADGEDPLWKQEAISHFEIGKEVLGISSRSALVVHPGGSAFRWTVSELKKRRAEFYD</sequence>
<comment type="caution">
    <text evidence="1">The sequence shown here is derived from an EMBL/GenBank/DDBJ whole genome shotgun (WGS) entry which is preliminary data.</text>
</comment>
<dbReference type="EMBL" id="BTRK01000006">
    <property type="protein sequence ID" value="GMR62502.1"/>
    <property type="molecule type" value="Genomic_DNA"/>
</dbReference>
<organism evidence="1 2">
    <name type="scientific">Pristionchus mayeri</name>
    <dbReference type="NCBI Taxonomy" id="1317129"/>
    <lineage>
        <taxon>Eukaryota</taxon>
        <taxon>Metazoa</taxon>
        <taxon>Ecdysozoa</taxon>
        <taxon>Nematoda</taxon>
        <taxon>Chromadorea</taxon>
        <taxon>Rhabditida</taxon>
        <taxon>Rhabditina</taxon>
        <taxon>Diplogasteromorpha</taxon>
        <taxon>Diplogasteroidea</taxon>
        <taxon>Neodiplogasteridae</taxon>
        <taxon>Pristionchus</taxon>
    </lineage>
</organism>
<proteinExistence type="predicted"/>
<protein>
    <submittedName>
        <fullName evidence="1">Uncharacterized protein</fullName>
    </submittedName>
</protein>
<evidence type="ECO:0000313" key="2">
    <source>
        <dbReference type="Proteomes" id="UP001328107"/>
    </source>
</evidence>